<evidence type="ECO:0000313" key="3">
    <source>
        <dbReference type="Proteomes" id="UP000732105"/>
    </source>
</evidence>
<comment type="caution">
    <text evidence="2">The sequence shown here is derived from an EMBL/GenBank/DDBJ whole genome shotgun (WGS) entry which is preliminary data.</text>
</comment>
<accession>A0ABX1WYH0</accession>
<proteinExistence type="predicted"/>
<dbReference type="Gene3D" id="3.90.70.50">
    <property type="entry name" value="Peptidase C10, streptopain"/>
    <property type="match status" value="2"/>
</dbReference>
<dbReference type="RefSeq" id="WP_171596205.1">
    <property type="nucleotide sequence ID" value="NZ_RZNH01000025.1"/>
</dbReference>
<feature type="signal peptide" evidence="1">
    <location>
        <begin position="1"/>
        <end position="20"/>
    </location>
</feature>
<protein>
    <recommendedName>
        <fullName evidence="4">Spi protease inhibitor domain-containing protein</fullName>
    </recommendedName>
</protein>
<dbReference type="PROSITE" id="PS51257">
    <property type="entry name" value="PROKAR_LIPOPROTEIN"/>
    <property type="match status" value="1"/>
</dbReference>
<gene>
    <name evidence="2" type="ORF">ELS83_14005</name>
</gene>
<dbReference type="EMBL" id="RZNH01000025">
    <property type="protein sequence ID" value="NOU60934.1"/>
    <property type="molecule type" value="Genomic_DNA"/>
</dbReference>
<reference evidence="2 3" key="1">
    <citation type="submission" date="2018-12" db="EMBL/GenBank/DDBJ databases">
        <title>Marinifilum JC070 sp. nov., a marine bacterium isolated from Yongle Blue Hole in the South China Sea.</title>
        <authorList>
            <person name="Fu T."/>
        </authorList>
    </citation>
    <scope>NUCLEOTIDE SEQUENCE [LARGE SCALE GENOMIC DNA]</scope>
    <source>
        <strain evidence="2 3">JC070</strain>
    </source>
</reference>
<dbReference type="InterPro" id="IPR038765">
    <property type="entry name" value="Papain-like_cys_pep_sf"/>
</dbReference>
<keyword evidence="1" id="KW-0732">Signal</keyword>
<feature type="chain" id="PRO_5046364624" description="Spi protease inhibitor domain-containing protein" evidence="1">
    <location>
        <begin position="21"/>
        <end position="526"/>
    </location>
</feature>
<sequence length="526" mass="60661">MKRKDVLFLSLFVGMLFALACEQINMDDEFDTKQAEKQNESSGKINYDVSLKSARFLAESVDQDQEHRVKKVDPIVYAGDTLLYIVNFNKGWQVISGDKRTEAILASDSEGSLNADHLDHPGVTTWLGDLADRIYALKQANPEVPYDENIKRWILIDKAAHFTKENLDYYRAKYKAVAVGNNKSTPGGWDDGRRWVKRLISVSSRTMITNQVGPLLQTKWGQGAPWNSNVPSVRIGNDWVKCPTGCVAVAMSQIIYNMHYCINKPTGLFHDVLGTGRIYIRRNDVHFYRGNYVTNSNRWDLMPLRFQKRVVYNPELGRYIYDYTTPYSSYVADLMADVGNRVDMSYSAKISVARTSIAAFNRYGINASEADYDYNTVYNNLNNNKPVLVTADADKDRVGIWPFRQTVYKKGHAWVIDGYRQKETTSTYIYEWEFVGHIDDEYLERNNPYYKDPVGHEALSPSSIDDDIYHGKRVTETYTNTHNHLIMNWGWDGAYDNGEYATYSSAIWTAGEYDFQYRKRIFYDFR</sequence>
<evidence type="ECO:0008006" key="4">
    <source>
        <dbReference type="Google" id="ProtNLM"/>
    </source>
</evidence>
<dbReference type="InterPro" id="IPR000200">
    <property type="entry name" value="Peptidase_C10"/>
</dbReference>
<dbReference type="Proteomes" id="UP000732105">
    <property type="component" value="Unassembled WGS sequence"/>
</dbReference>
<evidence type="ECO:0000256" key="1">
    <source>
        <dbReference type="SAM" id="SignalP"/>
    </source>
</evidence>
<dbReference type="InterPro" id="IPR044934">
    <property type="entry name" value="Streptopain_sf"/>
</dbReference>
<keyword evidence="3" id="KW-1185">Reference proteome</keyword>
<name>A0ABX1WYH0_9BACT</name>
<dbReference type="SUPFAM" id="SSF54001">
    <property type="entry name" value="Cysteine proteinases"/>
    <property type="match status" value="1"/>
</dbReference>
<organism evidence="2 3">
    <name type="scientific">Marinifilum caeruleilacunae</name>
    <dbReference type="NCBI Taxonomy" id="2499076"/>
    <lineage>
        <taxon>Bacteria</taxon>
        <taxon>Pseudomonadati</taxon>
        <taxon>Bacteroidota</taxon>
        <taxon>Bacteroidia</taxon>
        <taxon>Marinilabiliales</taxon>
        <taxon>Marinifilaceae</taxon>
    </lineage>
</organism>
<evidence type="ECO:0000313" key="2">
    <source>
        <dbReference type="EMBL" id="NOU60934.1"/>
    </source>
</evidence>
<dbReference type="Pfam" id="PF01640">
    <property type="entry name" value="Peptidase_C10"/>
    <property type="match status" value="1"/>
</dbReference>